<evidence type="ECO:0000313" key="3">
    <source>
        <dbReference type="EMBL" id="DAD23992.1"/>
    </source>
</evidence>
<proteinExistence type="predicted"/>
<protein>
    <recommendedName>
        <fullName evidence="5">Methyltransferase-like protein 13</fullName>
    </recommendedName>
</protein>
<keyword evidence="4" id="KW-1185">Reference proteome</keyword>
<reference evidence="3 4" key="1">
    <citation type="journal article" date="2020" name="Mol. Biol. Evol.">
        <title>Distinct Expression and Methylation Patterns for Genes with Different Fates following a Single Whole-Genome Duplication in Flowering Plants.</title>
        <authorList>
            <person name="Shi T."/>
            <person name="Rahmani R.S."/>
            <person name="Gugger P.F."/>
            <person name="Wang M."/>
            <person name="Li H."/>
            <person name="Zhang Y."/>
            <person name="Li Z."/>
            <person name="Wang Q."/>
            <person name="Van de Peer Y."/>
            <person name="Marchal K."/>
            <person name="Chen J."/>
        </authorList>
    </citation>
    <scope>NUCLEOTIDE SEQUENCE [LARGE SCALE GENOMIC DNA]</scope>
    <source>
        <tissue evidence="3">Leaf</tissue>
    </source>
</reference>
<evidence type="ECO:0000313" key="4">
    <source>
        <dbReference type="Proteomes" id="UP000607653"/>
    </source>
</evidence>
<evidence type="ECO:0000256" key="1">
    <source>
        <dbReference type="ARBA" id="ARBA00023115"/>
    </source>
</evidence>
<dbReference type="SUPFAM" id="SSF53335">
    <property type="entry name" value="S-adenosyl-L-methionine-dependent methyltransferases"/>
    <property type="match status" value="1"/>
</dbReference>
<feature type="region of interest" description="Disordered" evidence="2">
    <location>
        <begin position="90"/>
        <end position="115"/>
    </location>
</feature>
<keyword evidence="1" id="KW-0620">Polyamine biosynthesis</keyword>
<dbReference type="FunFam" id="3.40.50.150:FF:000256">
    <property type="entry name" value="S-adenosyl-L-methionine-dependent methyltransferase superfamily protein"/>
    <property type="match status" value="1"/>
</dbReference>
<dbReference type="PANTHER" id="PTHR43317">
    <property type="entry name" value="THERMOSPERMINE SYNTHASE ACAULIS5"/>
    <property type="match status" value="1"/>
</dbReference>
<gene>
    <name evidence="3" type="ORF">HUJ06_025455</name>
</gene>
<accession>A0A822XVI6</accession>
<organism evidence="3 4">
    <name type="scientific">Nelumbo nucifera</name>
    <name type="common">Sacred lotus</name>
    <dbReference type="NCBI Taxonomy" id="4432"/>
    <lineage>
        <taxon>Eukaryota</taxon>
        <taxon>Viridiplantae</taxon>
        <taxon>Streptophyta</taxon>
        <taxon>Embryophyta</taxon>
        <taxon>Tracheophyta</taxon>
        <taxon>Spermatophyta</taxon>
        <taxon>Magnoliopsida</taxon>
        <taxon>Proteales</taxon>
        <taxon>Nelumbonaceae</taxon>
        <taxon>Nelumbo</taxon>
    </lineage>
</organism>
<sequence length="401" mass="43935">MGPFPSPSPFFINYIFNNYWSNDGVKQRHIVQQVTSTLTGPIVVEDVIYENGDGDGNGPIASKHSVFRRLTFQRSLGLVQSEALITRGHSQKIPAEAERKKVSSSKSRKKGSLRKNDCRMSLIDESRSNLKVDHNYLASSYHIGIISGFTLIASNLESAISSGKMVKAVIIGLGAGLLPMFLRACMPFLEIEVVELDPVISDLARDHFGFTEDKQLKVLIADGVEFVRKVAIGASSKVNADLENFDALSKERPTVPNGSPTKSPACGKSSRKIDILVVDADSSDSSSGITCPPADFVEESFLLSVKESLSEGGLFVINLVSRSPTIREMVVSRMKVVFGHLFSLQLEEDVNEVLFALPRETCIEENSLLKAAPQLEKLLKFTQTETGQNILDTARKITSLK</sequence>
<dbReference type="PANTHER" id="PTHR43317:SF1">
    <property type="entry name" value="THERMOSPERMINE SYNTHASE ACAULIS5"/>
    <property type="match status" value="1"/>
</dbReference>
<dbReference type="InterPro" id="IPR029063">
    <property type="entry name" value="SAM-dependent_MTases_sf"/>
</dbReference>
<dbReference type="GO" id="GO:0006596">
    <property type="term" value="P:polyamine biosynthetic process"/>
    <property type="evidence" value="ECO:0007669"/>
    <property type="project" value="UniProtKB-KW"/>
</dbReference>
<dbReference type="Gene3D" id="3.40.50.150">
    <property type="entry name" value="Vaccinia Virus protein VP39"/>
    <property type="match status" value="1"/>
</dbReference>
<name>A0A822XVI6_NELNU</name>
<comment type="caution">
    <text evidence="3">The sequence shown here is derived from an EMBL/GenBank/DDBJ whole genome shotgun (WGS) entry which is preliminary data.</text>
</comment>
<dbReference type="AlphaFoldDB" id="A0A822XVI6"/>
<dbReference type="Proteomes" id="UP000607653">
    <property type="component" value="Unassembled WGS sequence"/>
</dbReference>
<evidence type="ECO:0000256" key="2">
    <source>
        <dbReference type="SAM" id="MobiDB-lite"/>
    </source>
</evidence>
<dbReference type="EMBL" id="DUZY01000001">
    <property type="protein sequence ID" value="DAD23992.1"/>
    <property type="molecule type" value="Genomic_DNA"/>
</dbReference>
<feature type="compositionally biased region" description="Basic residues" evidence="2">
    <location>
        <begin position="102"/>
        <end position="113"/>
    </location>
</feature>
<evidence type="ECO:0008006" key="5">
    <source>
        <dbReference type="Google" id="ProtNLM"/>
    </source>
</evidence>